<dbReference type="EMBL" id="OX458932">
    <property type="protein sequence ID" value="CAI9086322.1"/>
    <property type="molecule type" value="Genomic_DNA"/>
</dbReference>
<name>A0ABM9IF42_9BACT</name>
<reference evidence="2" key="1">
    <citation type="submission" date="2023-03" db="EMBL/GenBank/DDBJ databases">
        <authorList>
            <person name="Cremers G."/>
            <person name="Picone N."/>
        </authorList>
    </citation>
    <scope>NUCLEOTIDE SEQUENCE</scope>
    <source>
        <strain evidence="2">Sample_alias</strain>
    </source>
</reference>
<gene>
    <name evidence="2" type="ORF">MFUM_2001</name>
</gene>
<organism evidence="2 3">
    <name type="scientific">Candidatus Methylacidiphilum fumarolicum</name>
    <dbReference type="NCBI Taxonomy" id="591154"/>
    <lineage>
        <taxon>Bacteria</taxon>
        <taxon>Pseudomonadati</taxon>
        <taxon>Verrucomicrobiota</taxon>
        <taxon>Methylacidiphilae</taxon>
        <taxon>Methylacidiphilales</taxon>
        <taxon>Methylacidiphilaceae</taxon>
        <taxon>Methylacidiphilum (ex Ratnadevi et al. 2023)</taxon>
    </lineage>
</organism>
<sequence>MIDHIAGHCPASPHDDRITRWSSRSGPGRAQGHLPALSIQDRPGGAFADSVGPLLSLEPSFGGAQAGVEGGKAKHRLRRAVLMAHRAPFPQRASLLDQRSIRSGNAQEVGSRLSGVLPPRPARRKAGIPAFQAGRAIQRLRLQAARR</sequence>
<dbReference type="Proteomes" id="UP001161497">
    <property type="component" value="Chromosome"/>
</dbReference>
<evidence type="ECO:0000256" key="1">
    <source>
        <dbReference type="SAM" id="MobiDB-lite"/>
    </source>
</evidence>
<protein>
    <submittedName>
        <fullName evidence="2">Uncharacterized protein</fullName>
    </submittedName>
</protein>
<accession>A0ABM9IF42</accession>
<feature type="region of interest" description="Disordered" evidence="1">
    <location>
        <begin position="98"/>
        <end position="123"/>
    </location>
</feature>
<proteinExistence type="predicted"/>
<feature type="region of interest" description="Disordered" evidence="1">
    <location>
        <begin position="1"/>
        <end position="36"/>
    </location>
</feature>
<evidence type="ECO:0000313" key="3">
    <source>
        <dbReference type="Proteomes" id="UP001161497"/>
    </source>
</evidence>
<evidence type="ECO:0000313" key="2">
    <source>
        <dbReference type="EMBL" id="CAI9086322.1"/>
    </source>
</evidence>
<keyword evidence="3" id="KW-1185">Reference proteome</keyword>